<dbReference type="GO" id="GO:0006355">
    <property type="term" value="P:regulation of DNA-templated transcription"/>
    <property type="evidence" value="ECO:0007669"/>
    <property type="project" value="InterPro"/>
</dbReference>
<dbReference type="STRING" id="649638.Trad_0299"/>
<evidence type="ECO:0000256" key="2">
    <source>
        <dbReference type="ARBA" id="ARBA00023125"/>
    </source>
</evidence>
<accession>D7CR39</accession>
<reference evidence="5 6" key="2">
    <citation type="journal article" date="2011" name="Stand. Genomic Sci.">
        <title>Complete genome sequence of Truepera radiovictrix type strain (RQ-24).</title>
        <authorList>
            <person name="Ivanova N."/>
            <person name="Rohde C."/>
            <person name="Munk C."/>
            <person name="Nolan M."/>
            <person name="Lucas S."/>
            <person name="Del Rio T.G."/>
            <person name="Tice H."/>
            <person name="Deshpande S."/>
            <person name="Cheng J.F."/>
            <person name="Tapia R."/>
            <person name="Han C."/>
            <person name="Goodwin L."/>
            <person name="Pitluck S."/>
            <person name="Liolios K."/>
            <person name="Mavromatis K."/>
            <person name="Mikhailova N."/>
            <person name="Pati A."/>
            <person name="Chen A."/>
            <person name="Palaniappan K."/>
            <person name="Land M."/>
            <person name="Hauser L."/>
            <person name="Chang Y.J."/>
            <person name="Jeffries C.D."/>
            <person name="Brambilla E."/>
            <person name="Rohde M."/>
            <person name="Goker M."/>
            <person name="Tindall B.J."/>
            <person name="Woyke T."/>
            <person name="Bristow J."/>
            <person name="Eisen J.A."/>
            <person name="Markowitz V."/>
            <person name="Hugenholtz P."/>
            <person name="Kyrpides N.C."/>
            <person name="Klenk H.P."/>
            <person name="Lapidus A."/>
        </authorList>
    </citation>
    <scope>NUCLEOTIDE SEQUENCE [LARGE SCALE GENOMIC DNA]</scope>
    <source>
        <strain evidence="6">DSM 17093 / CIP 108686 / LMG 22925 / RQ-24</strain>
    </source>
</reference>
<reference evidence="6" key="1">
    <citation type="submission" date="2010-05" db="EMBL/GenBank/DDBJ databases">
        <title>The complete genome of Truepera radiovictris DSM 17093.</title>
        <authorList>
            <consortium name="US DOE Joint Genome Institute (JGI-PGF)"/>
            <person name="Lucas S."/>
            <person name="Copeland A."/>
            <person name="Lapidus A."/>
            <person name="Glavina del Rio T."/>
            <person name="Dalin E."/>
            <person name="Tice H."/>
            <person name="Bruce D."/>
            <person name="Goodwin L."/>
            <person name="Pitluck S."/>
            <person name="Kyrpides N."/>
            <person name="Mavromatis K."/>
            <person name="Ovchinnikova G."/>
            <person name="Munk A.C."/>
            <person name="Detter J.C."/>
            <person name="Han C."/>
            <person name="Tapia R."/>
            <person name="Land M."/>
            <person name="Hauser L."/>
            <person name="Markowitz V."/>
            <person name="Cheng J.-F."/>
            <person name="Hugenholtz P."/>
            <person name="Woyke T."/>
            <person name="Wu D."/>
            <person name="Tindall B."/>
            <person name="Pomrenke H.G."/>
            <person name="Brambilla E."/>
            <person name="Klenk H.-P."/>
            <person name="Eisen J.A."/>
        </authorList>
    </citation>
    <scope>NUCLEOTIDE SEQUENCE [LARGE SCALE GENOMIC DNA]</scope>
    <source>
        <strain evidence="6">DSM 17093 / CIP 108686 / LMG 22925 / RQ-24</strain>
    </source>
</reference>
<gene>
    <name evidence="5" type="ordered locus">Trad_0299</name>
</gene>
<keyword evidence="6" id="KW-1185">Reference proteome</keyword>
<dbReference type="EMBL" id="CP002049">
    <property type="protein sequence ID" value="ADI13439.1"/>
    <property type="molecule type" value="Genomic_DNA"/>
</dbReference>
<dbReference type="Gene3D" id="3.30.450.40">
    <property type="match status" value="1"/>
</dbReference>
<dbReference type="HOGENOM" id="CLU_037518_1_0_0"/>
<dbReference type="InterPro" id="IPR036388">
    <property type="entry name" value="WH-like_DNA-bd_sf"/>
</dbReference>
<dbReference type="Gene3D" id="1.10.10.10">
    <property type="entry name" value="Winged helix-like DNA-binding domain superfamily/Winged helix DNA-binding domain"/>
    <property type="match status" value="1"/>
</dbReference>
<dbReference type="eggNOG" id="COG3284">
    <property type="taxonomic scope" value="Bacteria"/>
</dbReference>
<dbReference type="GO" id="GO:0003677">
    <property type="term" value="F:DNA binding"/>
    <property type="evidence" value="ECO:0007669"/>
    <property type="project" value="UniProtKB-KW"/>
</dbReference>
<protein>
    <submittedName>
        <fullName evidence="5">Phytochrome sensor protein</fullName>
    </submittedName>
</protein>
<dbReference type="KEGG" id="tra:Trad_0299"/>
<keyword evidence="2" id="KW-0238">DNA-binding</keyword>
<evidence type="ECO:0000256" key="3">
    <source>
        <dbReference type="ARBA" id="ARBA00023163"/>
    </source>
</evidence>
<name>D7CR39_TRURR</name>
<proteinExistence type="predicted"/>
<keyword evidence="1" id="KW-0805">Transcription regulation</keyword>
<dbReference type="GO" id="GO:0000160">
    <property type="term" value="P:phosphorelay signal transduction system"/>
    <property type="evidence" value="ECO:0007669"/>
    <property type="project" value="InterPro"/>
</dbReference>
<keyword evidence="3" id="KW-0804">Transcription</keyword>
<evidence type="ECO:0000256" key="1">
    <source>
        <dbReference type="ARBA" id="ARBA00023015"/>
    </source>
</evidence>
<dbReference type="InterPro" id="IPR016032">
    <property type="entry name" value="Sig_transdc_resp-reg_C-effctor"/>
</dbReference>
<dbReference type="SUPFAM" id="SSF46894">
    <property type="entry name" value="C-terminal effector domain of the bipartite response regulators"/>
    <property type="match status" value="1"/>
</dbReference>
<evidence type="ECO:0000259" key="4">
    <source>
        <dbReference type="SMART" id="SM00862"/>
    </source>
</evidence>
<dbReference type="AlphaFoldDB" id="D7CR39"/>
<dbReference type="SMART" id="SM00862">
    <property type="entry name" value="Trans_reg_C"/>
    <property type="match status" value="1"/>
</dbReference>
<evidence type="ECO:0000313" key="5">
    <source>
        <dbReference type="EMBL" id="ADI13439.1"/>
    </source>
</evidence>
<organism evidence="5 6">
    <name type="scientific">Truepera radiovictrix (strain DSM 17093 / CIP 108686 / LMG 22925 / RQ-24)</name>
    <dbReference type="NCBI Taxonomy" id="649638"/>
    <lineage>
        <taxon>Bacteria</taxon>
        <taxon>Thermotogati</taxon>
        <taxon>Deinococcota</taxon>
        <taxon>Deinococci</taxon>
        <taxon>Trueperales</taxon>
        <taxon>Trueperaceae</taxon>
        <taxon>Truepera</taxon>
    </lineage>
</organism>
<feature type="domain" description="OmpR/PhoB-type" evidence="4">
    <location>
        <begin position="231"/>
        <end position="296"/>
    </location>
</feature>
<dbReference type="InterPro" id="IPR029016">
    <property type="entry name" value="GAF-like_dom_sf"/>
</dbReference>
<dbReference type="Proteomes" id="UP000000379">
    <property type="component" value="Chromosome"/>
</dbReference>
<evidence type="ECO:0000313" key="6">
    <source>
        <dbReference type="Proteomes" id="UP000000379"/>
    </source>
</evidence>
<sequence>MRRRLERAWASYIHDQVQPEAPRDIVTSWQRSRRAVSPLRAAAPVDDPDETLREWQSSLLYAAAKPLLAEMKRAAEDQDLIVGVADASGKLLWTHSSRHMQRRAEGLHFVPGGHWDERSVGTNALALALRTAKPSRVFSAEHFLQAVHDWVCYSAPIRDPRTGLPIGVLDFSTTWQKANGLGLVTATALARYIEARLEGYGYAAVFGPPTPLAPAPLQLTLCGEAAAYASNRRLELTPRRLEILAILALCPQGLTLDALHAHLYGDQPVSLSTLKAEVSGLRKQLGGGVASRPYRLTTPCAVDALEVERRLQAGDVAGALAHYGGPLFCTSESPFLSEWRDYLASAVQAAVASSDDAELMWRYTLKGAQAPGDFEVLLRLTQLLPARDPRLALVKARLERLLGESGGV</sequence>
<dbReference type="InterPro" id="IPR001867">
    <property type="entry name" value="OmpR/PhoB-type_DNA-bd"/>
</dbReference>